<dbReference type="GeneID" id="95519219"/>
<name>A0A2Z5JBE0_STRAR</name>
<dbReference type="EMBL" id="CP027306">
    <property type="protein sequence ID" value="AXE77564.1"/>
    <property type="molecule type" value="Genomic_DNA"/>
</dbReference>
<dbReference type="KEGG" id="sata:C5746_12080"/>
<reference evidence="1 2" key="1">
    <citation type="journal article" date="2018" name="Front. Microbiol.">
        <title>Genome Sequencing of Streptomyces atratus SCSIOZH16 and Activation Production of Nocardamine via Metabolic Engineering.</title>
        <authorList>
            <person name="Li Y."/>
            <person name="Zhang C."/>
            <person name="Liu C."/>
            <person name="Ju J."/>
            <person name="Ma J."/>
        </authorList>
    </citation>
    <scope>NUCLEOTIDE SEQUENCE [LARGE SCALE GENOMIC DNA]</scope>
    <source>
        <strain evidence="1 2">SCSIO_ZH16</strain>
    </source>
</reference>
<evidence type="ECO:0000313" key="1">
    <source>
        <dbReference type="EMBL" id="AXE77564.1"/>
    </source>
</evidence>
<dbReference type="Proteomes" id="UP000252698">
    <property type="component" value="Chromosome"/>
</dbReference>
<accession>A0A2Z5JBE0</accession>
<dbReference type="RefSeq" id="WP_114244179.1">
    <property type="nucleotide sequence ID" value="NZ_CP027306.1"/>
</dbReference>
<dbReference type="AlphaFoldDB" id="A0A2Z5JBE0"/>
<gene>
    <name evidence="1" type="ORF">C5746_12080</name>
</gene>
<protein>
    <submittedName>
        <fullName evidence="1">Uncharacterized protein</fullName>
    </submittedName>
</protein>
<proteinExistence type="predicted"/>
<organism evidence="1 2">
    <name type="scientific">Streptomyces atratus</name>
    <dbReference type="NCBI Taxonomy" id="1893"/>
    <lineage>
        <taxon>Bacteria</taxon>
        <taxon>Bacillati</taxon>
        <taxon>Actinomycetota</taxon>
        <taxon>Actinomycetes</taxon>
        <taxon>Kitasatosporales</taxon>
        <taxon>Streptomycetaceae</taxon>
        <taxon>Streptomyces</taxon>
    </lineage>
</organism>
<evidence type="ECO:0000313" key="2">
    <source>
        <dbReference type="Proteomes" id="UP000252698"/>
    </source>
</evidence>
<sequence>MTHPGSPGTTFFSEFVITGTVGGADATSTPGEVTALLGDDFVESGDESRRLRGYELVEFAWQRVSHEDPWIGLYVMVQAHRLEVPLLIDDLARDLERVGFPIVEVAPDGLGCRRFVREDSRVGLLVDEDTGAVLKISAPTWFGPGPRYEKPAWSRETGKGWVEHLMKLDRDERERWAVRRQPESGEEQARWWWFLLVACRQRIPRGSGEERGPWAELALWLVRKCETAGVLDRTETALQIADYSLLPPDETVRMCLDAIPVSRAEVATRDAIAYTREHITAINRSRRAKALSMAAGEQLRRGGQDLALRAEVEAWLRLRTRLM</sequence>